<feature type="compositionally biased region" description="Polar residues" evidence="1">
    <location>
        <begin position="142"/>
        <end position="156"/>
    </location>
</feature>
<proteinExistence type="predicted"/>
<dbReference type="AlphaFoldDB" id="A0A409W3N2"/>
<feature type="compositionally biased region" description="Acidic residues" evidence="1">
    <location>
        <begin position="198"/>
        <end position="207"/>
    </location>
</feature>
<evidence type="ECO:0000313" key="2">
    <source>
        <dbReference type="EMBL" id="PPQ73103.1"/>
    </source>
</evidence>
<sequence>MAPTTRSFTCPANDPISYYNSPPSLLSIVRSANARYSFIASSMRKAHADARISNARKRAALLNLTVNTDAARRLSQKHVSTVPLPIIEVGPSPTTSAPRPSLTIVIHAPQPKRPSLKSIISSCPQEQQAPMSITSASVSAFQPSAYDSPSNSYTSRTEGEQINAPSAPATIRCQGVPWRPVTSRWSISTAGEDDVDCQMDATSEEEPSPQPSIPDVPARPMAPLPGAQRKHTRSNATQIHHTYSQNRVAEPIHTQTATGKRKAVNASAELEQSRNIAGTDTETQIEKRPKYTRKTWAHASSSTFPITYNERGAF</sequence>
<dbReference type="EMBL" id="NHTK01005835">
    <property type="protein sequence ID" value="PPQ73103.1"/>
    <property type="molecule type" value="Genomic_DNA"/>
</dbReference>
<protein>
    <submittedName>
        <fullName evidence="2">Uncharacterized protein</fullName>
    </submittedName>
</protein>
<gene>
    <name evidence="2" type="ORF">CVT24_009439</name>
</gene>
<accession>A0A409W3N2</accession>
<dbReference type="Proteomes" id="UP000284842">
    <property type="component" value="Unassembled WGS sequence"/>
</dbReference>
<organism evidence="2 3">
    <name type="scientific">Panaeolus cyanescens</name>
    <dbReference type="NCBI Taxonomy" id="181874"/>
    <lineage>
        <taxon>Eukaryota</taxon>
        <taxon>Fungi</taxon>
        <taxon>Dikarya</taxon>
        <taxon>Basidiomycota</taxon>
        <taxon>Agaricomycotina</taxon>
        <taxon>Agaricomycetes</taxon>
        <taxon>Agaricomycetidae</taxon>
        <taxon>Agaricales</taxon>
        <taxon>Agaricineae</taxon>
        <taxon>Galeropsidaceae</taxon>
        <taxon>Panaeolus</taxon>
    </lineage>
</organism>
<dbReference type="InParanoid" id="A0A409W3N2"/>
<evidence type="ECO:0000256" key="1">
    <source>
        <dbReference type="SAM" id="MobiDB-lite"/>
    </source>
</evidence>
<feature type="region of interest" description="Disordered" evidence="1">
    <location>
        <begin position="142"/>
        <end position="175"/>
    </location>
</feature>
<reference evidence="2 3" key="1">
    <citation type="journal article" date="2018" name="Evol. Lett.">
        <title>Horizontal gene cluster transfer increased hallucinogenic mushroom diversity.</title>
        <authorList>
            <person name="Reynolds H.T."/>
            <person name="Vijayakumar V."/>
            <person name="Gluck-Thaler E."/>
            <person name="Korotkin H.B."/>
            <person name="Matheny P.B."/>
            <person name="Slot J.C."/>
        </authorList>
    </citation>
    <scope>NUCLEOTIDE SEQUENCE [LARGE SCALE GENOMIC DNA]</scope>
    <source>
        <strain evidence="2 3">2629</strain>
    </source>
</reference>
<comment type="caution">
    <text evidence="2">The sequence shown here is derived from an EMBL/GenBank/DDBJ whole genome shotgun (WGS) entry which is preliminary data.</text>
</comment>
<name>A0A409W3N2_9AGAR</name>
<feature type="region of interest" description="Disordered" evidence="1">
    <location>
        <begin position="198"/>
        <end position="236"/>
    </location>
</feature>
<evidence type="ECO:0000313" key="3">
    <source>
        <dbReference type="Proteomes" id="UP000284842"/>
    </source>
</evidence>
<keyword evidence="3" id="KW-1185">Reference proteome</keyword>
<dbReference type="OrthoDB" id="3034033at2759"/>